<dbReference type="PANTHER" id="PTHR46796">
    <property type="entry name" value="HTH-TYPE TRANSCRIPTIONAL ACTIVATOR RHAS-RELATED"/>
    <property type="match status" value="1"/>
</dbReference>
<evidence type="ECO:0000313" key="5">
    <source>
        <dbReference type="EMBL" id="ERL49469.1"/>
    </source>
</evidence>
<gene>
    <name evidence="5" type="ORF">BJB45_06730</name>
</gene>
<accession>W1N1V3</accession>
<feature type="domain" description="HTH araC/xylS-type" evidence="4">
    <location>
        <begin position="228"/>
        <end position="326"/>
    </location>
</feature>
<dbReference type="Gene3D" id="1.10.10.60">
    <property type="entry name" value="Homeodomain-like"/>
    <property type="match status" value="2"/>
</dbReference>
<keyword evidence="2" id="KW-0238">DNA-binding</keyword>
<proteinExistence type="predicted"/>
<dbReference type="PROSITE" id="PS01124">
    <property type="entry name" value="HTH_ARAC_FAMILY_2"/>
    <property type="match status" value="1"/>
</dbReference>
<evidence type="ECO:0000256" key="2">
    <source>
        <dbReference type="ARBA" id="ARBA00023125"/>
    </source>
</evidence>
<dbReference type="PATRIC" id="fig|1178482.3.peg.3925"/>
<dbReference type="RefSeq" id="WP_021820882.1">
    <property type="nucleotide sequence ID" value="NZ_AVBC01000045.1"/>
</dbReference>
<dbReference type="STRING" id="1178482.AR456_08070"/>
<dbReference type="PRINTS" id="PR00032">
    <property type="entry name" value="HTHARAC"/>
</dbReference>
<dbReference type="SMART" id="SM00342">
    <property type="entry name" value="HTH_ARAC"/>
    <property type="match status" value="1"/>
</dbReference>
<dbReference type="InterPro" id="IPR009057">
    <property type="entry name" value="Homeodomain-like_sf"/>
</dbReference>
<comment type="caution">
    <text evidence="5">The sequence shown here is derived from an EMBL/GenBank/DDBJ whole genome shotgun (WGS) entry which is preliminary data.</text>
</comment>
<reference evidence="5 6" key="1">
    <citation type="submission" date="2013-08" db="EMBL/GenBank/DDBJ databases">
        <title>draft genome of Halomonas huanghegensis, strain BJGMM-B45T.</title>
        <authorList>
            <person name="Miao C."/>
            <person name="Wan Y."/>
            <person name="Jin W."/>
        </authorList>
    </citation>
    <scope>NUCLEOTIDE SEQUENCE [LARGE SCALE GENOMIC DNA]</scope>
    <source>
        <strain evidence="5 6">BJGMM-B45</strain>
    </source>
</reference>
<dbReference type="AlphaFoldDB" id="W1N1V3"/>
<organism evidence="5 6">
    <name type="scientific">Halomonas huangheensis</name>
    <dbReference type="NCBI Taxonomy" id="1178482"/>
    <lineage>
        <taxon>Bacteria</taxon>
        <taxon>Pseudomonadati</taxon>
        <taxon>Pseudomonadota</taxon>
        <taxon>Gammaproteobacteria</taxon>
        <taxon>Oceanospirillales</taxon>
        <taxon>Halomonadaceae</taxon>
        <taxon>Halomonas</taxon>
    </lineage>
</organism>
<dbReference type="InterPro" id="IPR018060">
    <property type="entry name" value="HTH_AraC"/>
</dbReference>
<dbReference type="SUPFAM" id="SSF46689">
    <property type="entry name" value="Homeodomain-like"/>
    <property type="match status" value="2"/>
</dbReference>
<dbReference type="InterPro" id="IPR020449">
    <property type="entry name" value="Tscrpt_reg_AraC-type_HTH"/>
</dbReference>
<dbReference type="Pfam" id="PF12833">
    <property type="entry name" value="HTH_18"/>
    <property type="match status" value="1"/>
</dbReference>
<keyword evidence="1" id="KW-0805">Transcription regulation</keyword>
<dbReference type="InterPro" id="IPR018062">
    <property type="entry name" value="HTH_AraC-typ_CS"/>
</dbReference>
<dbReference type="Pfam" id="PF12852">
    <property type="entry name" value="Cupin_6"/>
    <property type="match status" value="1"/>
</dbReference>
<keyword evidence="6" id="KW-1185">Reference proteome</keyword>
<dbReference type="eggNOG" id="COG2207">
    <property type="taxonomic scope" value="Bacteria"/>
</dbReference>
<dbReference type="InterPro" id="IPR032783">
    <property type="entry name" value="AraC_lig"/>
</dbReference>
<dbReference type="KEGG" id="hhu:AR456_08070"/>
<dbReference type="GO" id="GO:0043565">
    <property type="term" value="F:sequence-specific DNA binding"/>
    <property type="evidence" value="ECO:0007669"/>
    <property type="project" value="InterPro"/>
</dbReference>
<dbReference type="GO" id="GO:0003700">
    <property type="term" value="F:DNA-binding transcription factor activity"/>
    <property type="evidence" value="ECO:0007669"/>
    <property type="project" value="InterPro"/>
</dbReference>
<evidence type="ECO:0000256" key="3">
    <source>
        <dbReference type="ARBA" id="ARBA00023163"/>
    </source>
</evidence>
<protein>
    <recommendedName>
        <fullName evidence="4">HTH araC/xylS-type domain-containing protein</fullName>
    </recommendedName>
</protein>
<dbReference type="PANTHER" id="PTHR46796:SF7">
    <property type="entry name" value="ARAC FAMILY TRANSCRIPTIONAL REGULATOR"/>
    <property type="match status" value="1"/>
</dbReference>
<keyword evidence="3" id="KW-0804">Transcription</keyword>
<sequence length="327" mass="35728">MFDQSSGLANPISPPGASSEWISELLLGMRLAGLEYRRIQMAPPFGVRFDTLSSCAQFHFVAQGPVFLSTAGTDDLRLDSGDAVLLPRGGGHQLLSSQDVASRDIDAIEAIPVCDAFSCVTECPQDSCRSQDVRIFSGRMKFDLGGMHPLISLMPRVMHVGTLLSRYPEVLPMLEAMERESRLERVGAAAILSRLADVVAACIVRAWVECGCGDVGGWVEALRDPRLGGVIAAVHREPGRDWSVASMAVEMGSSRSVFAERFRDALGVSPLHYVTQLRMRLARQWITEKSMSIDQVAWRLGYGSQAAFSRAFKRATGQTPGSLRHME</sequence>
<evidence type="ECO:0000313" key="6">
    <source>
        <dbReference type="Proteomes" id="UP000019113"/>
    </source>
</evidence>
<dbReference type="OrthoDB" id="9783876at2"/>
<dbReference type="EMBL" id="AVBC01000045">
    <property type="protein sequence ID" value="ERL49469.1"/>
    <property type="molecule type" value="Genomic_DNA"/>
</dbReference>
<evidence type="ECO:0000256" key="1">
    <source>
        <dbReference type="ARBA" id="ARBA00023015"/>
    </source>
</evidence>
<dbReference type="PROSITE" id="PS00041">
    <property type="entry name" value="HTH_ARAC_FAMILY_1"/>
    <property type="match status" value="1"/>
</dbReference>
<dbReference type="InterPro" id="IPR050204">
    <property type="entry name" value="AraC_XylS_family_regulators"/>
</dbReference>
<dbReference type="Proteomes" id="UP000019113">
    <property type="component" value="Unassembled WGS sequence"/>
</dbReference>
<evidence type="ECO:0000259" key="4">
    <source>
        <dbReference type="PROSITE" id="PS01124"/>
    </source>
</evidence>
<name>W1N1V3_9GAMM</name>